<dbReference type="Pfam" id="PF13886">
    <property type="entry name" value="TM7S3_TM198"/>
    <property type="match status" value="1"/>
</dbReference>
<dbReference type="InterPro" id="IPR025256">
    <property type="entry name" value="TM7S3/TM198-like_dom"/>
</dbReference>
<keyword evidence="2 5" id="KW-0812">Transmembrane</keyword>
<keyword evidence="4 5" id="KW-0472">Membrane</keyword>
<dbReference type="Pfam" id="PF25992">
    <property type="entry name" value="Ig_TM7SF3_N"/>
    <property type="match status" value="2"/>
</dbReference>
<dbReference type="GO" id="GO:0005886">
    <property type="term" value="C:plasma membrane"/>
    <property type="evidence" value="ECO:0007669"/>
    <property type="project" value="TreeGrafter"/>
</dbReference>
<keyword evidence="3 5" id="KW-1133">Transmembrane helix</keyword>
<dbReference type="InterPro" id="IPR042502">
    <property type="entry name" value="TM7SF3"/>
</dbReference>
<reference evidence="7" key="1">
    <citation type="submission" date="2025-08" db="UniProtKB">
        <authorList>
            <consortium name="Ensembl"/>
        </authorList>
    </citation>
    <scope>IDENTIFICATION</scope>
</reference>
<proteinExistence type="predicted"/>
<evidence type="ECO:0000313" key="8">
    <source>
        <dbReference type="Proteomes" id="UP000472262"/>
    </source>
</evidence>
<dbReference type="PANTHER" id="PTHR15937">
    <property type="entry name" value="TRANSMEMBRANE 7 SUPERFAMILY MEMBER 3"/>
    <property type="match status" value="1"/>
</dbReference>
<evidence type="ECO:0000259" key="6">
    <source>
        <dbReference type="Pfam" id="PF13886"/>
    </source>
</evidence>
<dbReference type="Ensembl" id="ENSSGRT00000118343.1">
    <property type="protein sequence ID" value="ENSSGRP00000111408.1"/>
    <property type="gene ID" value="ENSSGRG00000054760.1"/>
</dbReference>
<dbReference type="AlphaFoldDB" id="A0A672TCK7"/>
<evidence type="ECO:0000256" key="5">
    <source>
        <dbReference type="SAM" id="Phobius"/>
    </source>
</evidence>
<organism evidence="7 8">
    <name type="scientific">Sinocyclocheilus grahami</name>
    <name type="common">Dianchi golden-line fish</name>
    <name type="synonym">Barbus grahami</name>
    <dbReference type="NCBI Taxonomy" id="75366"/>
    <lineage>
        <taxon>Eukaryota</taxon>
        <taxon>Metazoa</taxon>
        <taxon>Chordata</taxon>
        <taxon>Craniata</taxon>
        <taxon>Vertebrata</taxon>
        <taxon>Euteleostomi</taxon>
        <taxon>Actinopterygii</taxon>
        <taxon>Neopterygii</taxon>
        <taxon>Teleostei</taxon>
        <taxon>Ostariophysi</taxon>
        <taxon>Cypriniformes</taxon>
        <taxon>Cyprinidae</taxon>
        <taxon>Cyprininae</taxon>
        <taxon>Sinocyclocheilus</taxon>
    </lineage>
</organism>
<feature type="transmembrane region" description="Helical" evidence="5">
    <location>
        <begin position="376"/>
        <end position="397"/>
    </location>
</feature>
<evidence type="ECO:0000256" key="1">
    <source>
        <dbReference type="ARBA" id="ARBA00004141"/>
    </source>
</evidence>
<sequence>MCFADRVMFSLGTFQNVSVPVNGTVQAVVSRIPADVSFLTLQFHTHHRNVTLSYTPVRDPTHTAVLFHRHTLSHTQHYPVPGACNQEFPLEIDPNIYLQYNMFETTITFAPANIGYGRGESPPACDVDMGSSTRWRLVYELYQYFLPEGDLSEQSLISSLERAANVQNVQDNSRKVVSLSSHDRTQFFFSSLPGQGVIFSVIVRDPVLNTSASYIPVHTYACSFNSTLDGCSDLGRVSSKVFFTVIGLAGLLVCFVGHRFFKCELFYMGFCFMAFIFFVLITRTTALEYDIRLALTALMGVVGGVAMVMSWWRFGSVMVCVLVVGLILGFLISSIAFFTPLGDLPIFHNDVVFWVVFACIMVFVPLFFIRWPREGNIFTCGVVGAYAVVLAVNAYTYTSLSYITLDVLKRLLNHNFSRAFISVPLQDIDFIMITVWVVLGVSGIVMQLYREKSRPFFPPSPYVMWKQERERRKTNVLDPSHHKPSLSARILGRIHQLTQCTEPAGETTPLLL</sequence>
<evidence type="ECO:0000256" key="2">
    <source>
        <dbReference type="ARBA" id="ARBA00022692"/>
    </source>
</evidence>
<keyword evidence="8" id="KW-1185">Reference proteome</keyword>
<feature type="transmembrane region" description="Helical" evidence="5">
    <location>
        <begin position="291"/>
        <end position="312"/>
    </location>
</feature>
<reference evidence="7" key="2">
    <citation type="submission" date="2025-09" db="UniProtKB">
        <authorList>
            <consortium name="Ensembl"/>
        </authorList>
    </citation>
    <scope>IDENTIFICATION</scope>
</reference>
<evidence type="ECO:0000313" key="7">
    <source>
        <dbReference type="Ensembl" id="ENSSGRP00000111408.1"/>
    </source>
</evidence>
<evidence type="ECO:0000256" key="4">
    <source>
        <dbReference type="ARBA" id="ARBA00023136"/>
    </source>
</evidence>
<gene>
    <name evidence="7" type="primary">LOC107590509</name>
</gene>
<name>A0A672TCK7_SINGR</name>
<dbReference type="GO" id="GO:0043069">
    <property type="term" value="P:negative regulation of programmed cell death"/>
    <property type="evidence" value="ECO:0007669"/>
    <property type="project" value="TreeGrafter"/>
</dbReference>
<feature type="domain" description="TM7S3/TM198-like" evidence="6">
    <location>
        <begin position="244"/>
        <end position="448"/>
    </location>
</feature>
<dbReference type="PANTHER" id="PTHR15937:SF3">
    <property type="entry name" value="TRANSMEMBRANE 7 SUPERFAMILY MEMBER 3"/>
    <property type="match status" value="1"/>
</dbReference>
<feature type="transmembrane region" description="Helical" evidence="5">
    <location>
        <begin position="241"/>
        <end position="258"/>
    </location>
</feature>
<feature type="transmembrane region" description="Helical" evidence="5">
    <location>
        <begin position="351"/>
        <end position="369"/>
    </location>
</feature>
<feature type="transmembrane region" description="Helical" evidence="5">
    <location>
        <begin position="319"/>
        <end position="339"/>
    </location>
</feature>
<protein>
    <submittedName>
        <fullName evidence="7">Transmembrane 7 superfamily member 3</fullName>
    </submittedName>
</protein>
<feature type="transmembrane region" description="Helical" evidence="5">
    <location>
        <begin position="430"/>
        <end position="449"/>
    </location>
</feature>
<accession>A0A672TCK7</accession>
<feature type="transmembrane region" description="Helical" evidence="5">
    <location>
        <begin position="265"/>
        <end position="285"/>
    </location>
</feature>
<comment type="subcellular location">
    <subcellularLocation>
        <location evidence="1">Membrane</location>
        <topology evidence="1">Multi-pass membrane protein</topology>
    </subcellularLocation>
</comment>
<dbReference type="Proteomes" id="UP000472262">
    <property type="component" value="Unassembled WGS sequence"/>
</dbReference>
<evidence type="ECO:0000256" key="3">
    <source>
        <dbReference type="ARBA" id="ARBA00022989"/>
    </source>
</evidence>